<dbReference type="Gene3D" id="3.20.20.100">
    <property type="entry name" value="NADP-dependent oxidoreductase domain"/>
    <property type="match status" value="1"/>
</dbReference>
<dbReference type="RefSeq" id="WP_420069846.1">
    <property type="nucleotide sequence ID" value="NZ_JBCHKQ010000003.1"/>
</dbReference>
<keyword evidence="4" id="KW-1185">Reference proteome</keyword>
<dbReference type="Proteomes" id="UP001466331">
    <property type="component" value="Unassembled WGS sequence"/>
</dbReference>
<evidence type="ECO:0000259" key="2">
    <source>
        <dbReference type="Pfam" id="PF00248"/>
    </source>
</evidence>
<evidence type="ECO:0000313" key="3">
    <source>
        <dbReference type="EMBL" id="MEM5948397.1"/>
    </source>
</evidence>
<keyword evidence="1" id="KW-0560">Oxidoreductase</keyword>
<dbReference type="PANTHER" id="PTHR43364:SF4">
    <property type="entry name" value="NAD(P)-LINKED OXIDOREDUCTASE SUPERFAMILY PROTEIN"/>
    <property type="match status" value="1"/>
</dbReference>
<feature type="domain" description="NADP-dependent oxidoreductase" evidence="2">
    <location>
        <begin position="15"/>
        <end position="322"/>
    </location>
</feature>
<protein>
    <submittedName>
        <fullName evidence="3">Aldo/keto reductase</fullName>
    </submittedName>
</protein>
<dbReference type="InterPro" id="IPR023210">
    <property type="entry name" value="NADP_OxRdtase_dom"/>
</dbReference>
<evidence type="ECO:0000313" key="4">
    <source>
        <dbReference type="Proteomes" id="UP001466331"/>
    </source>
</evidence>
<dbReference type="InterPro" id="IPR036812">
    <property type="entry name" value="NAD(P)_OxRdtase_dom_sf"/>
</dbReference>
<gene>
    <name evidence="3" type="ORF">WKV44_07550</name>
</gene>
<proteinExistence type="predicted"/>
<dbReference type="EMBL" id="JBCHKQ010000003">
    <property type="protein sequence ID" value="MEM5948397.1"/>
    <property type="molecule type" value="Genomic_DNA"/>
</dbReference>
<sequence length="324" mass="36261">MKRTLGRSDIEVSALGLGCWPIGGLAWRDGKPDGYHGADDNVSIDAINAAIDNGINFFDTADCYGAGHAEEVLGKAIKGKRDKVVIATKFGNIFNESTRTLAGESVSPDYIRRALEASLRRLGTDYIDIYQIHTWSMNLAYVTPCMDTLDELVREGKIRTYGWSTDLLEGAMLVAARPMASVMQYQCNLFFYDELMMEYCKKNNLAGLNRSPLAMGLLSGKYRPDTRMPEDDIRGHRIEWMTFYKDGKPNAELVKKLDSIKEILTDKGRSLVQGAIAWLWAKSPVNIPIPGFRTREQAIELAKSMEYGPLSKEALSEIDKLLDR</sequence>
<dbReference type="SUPFAM" id="SSF51430">
    <property type="entry name" value="NAD(P)-linked oxidoreductase"/>
    <property type="match status" value="1"/>
</dbReference>
<dbReference type="PANTHER" id="PTHR43364">
    <property type="entry name" value="NADH-SPECIFIC METHYLGLYOXAL REDUCTASE-RELATED"/>
    <property type="match status" value="1"/>
</dbReference>
<reference evidence="3 4" key="1">
    <citation type="submission" date="2024-03" db="EMBL/GenBank/DDBJ databases">
        <title>Ignisphaera cupida sp. nov., a hyperthermophilic hydrolytic archaeon from a hot spring of Kamchatka, and proposal of Ignisphaeraceae fam. nov.</title>
        <authorList>
            <person name="Podosokorskaya O.A."/>
            <person name="Elcheninov A.G."/>
            <person name="Maltseva A.I."/>
            <person name="Zayulina K.S."/>
            <person name="Novikov A."/>
            <person name="Merkel A.Y."/>
        </authorList>
    </citation>
    <scope>NUCLEOTIDE SEQUENCE [LARGE SCALE GENOMIC DNA]</scope>
    <source>
        <strain evidence="3 4">38H-sp</strain>
    </source>
</reference>
<comment type="caution">
    <text evidence="3">The sequence shown here is derived from an EMBL/GenBank/DDBJ whole genome shotgun (WGS) entry which is preliminary data.</text>
</comment>
<accession>A0ABU9UCJ7</accession>
<organism evidence="3 4">
    <name type="scientific">Rarispira pelagica</name>
    <dbReference type="NCBI Taxonomy" id="3141764"/>
    <lineage>
        <taxon>Bacteria</taxon>
        <taxon>Pseudomonadati</taxon>
        <taxon>Spirochaetota</taxon>
        <taxon>Spirochaetia</taxon>
        <taxon>Winmispirales</taxon>
        <taxon>Winmispiraceae</taxon>
        <taxon>Rarispira</taxon>
    </lineage>
</organism>
<evidence type="ECO:0000256" key="1">
    <source>
        <dbReference type="ARBA" id="ARBA00023002"/>
    </source>
</evidence>
<dbReference type="InterPro" id="IPR050523">
    <property type="entry name" value="AKR_Detox_Biosynth"/>
</dbReference>
<name>A0ABU9UCJ7_9SPIR</name>
<dbReference type="Pfam" id="PF00248">
    <property type="entry name" value="Aldo_ket_red"/>
    <property type="match status" value="1"/>
</dbReference>